<sequence length="151" mass="17141">MYHTTSSCLINSRNVAHFFDTDLPNILQIMKTDIQSNNKSISALNVYMKQQILSYLERKNPERPSPKMSVTYGVDEPDTLLNSSIAQDFRKEEYNSQVVENAAHVEENASLVEEQGSRTVENASRVVDNDSRIVNNEVVTDIEIETEAKMN</sequence>
<dbReference type="EMBL" id="JAIWYP010000003">
    <property type="protein sequence ID" value="KAH3850756.1"/>
    <property type="molecule type" value="Genomic_DNA"/>
</dbReference>
<dbReference type="Proteomes" id="UP000828390">
    <property type="component" value="Unassembled WGS sequence"/>
</dbReference>
<keyword evidence="2" id="KW-1185">Reference proteome</keyword>
<evidence type="ECO:0000313" key="1">
    <source>
        <dbReference type="EMBL" id="KAH3850756.1"/>
    </source>
</evidence>
<protein>
    <submittedName>
        <fullName evidence="1">Uncharacterized protein</fullName>
    </submittedName>
</protein>
<proteinExistence type="predicted"/>
<accession>A0A9D4R0P9</accession>
<evidence type="ECO:0000313" key="2">
    <source>
        <dbReference type="Proteomes" id="UP000828390"/>
    </source>
</evidence>
<reference evidence="1" key="1">
    <citation type="journal article" date="2019" name="bioRxiv">
        <title>The Genome of the Zebra Mussel, Dreissena polymorpha: A Resource for Invasive Species Research.</title>
        <authorList>
            <person name="McCartney M.A."/>
            <person name="Auch B."/>
            <person name="Kono T."/>
            <person name="Mallez S."/>
            <person name="Zhang Y."/>
            <person name="Obille A."/>
            <person name="Becker A."/>
            <person name="Abrahante J.E."/>
            <person name="Garbe J."/>
            <person name="Badalamenti J.P."/>
            <person name="Herman A."/>
            <person name="Mangelson H."/>
            <person name="Liachko I."/>
            <person name="Sullivan S."/>
            <person name="Sone E.D."/>
            <person name="Koren S."/>
            <person name="Silverstein K.A.T."/>
            <person name="Beckman K.B."/>
            <person name="Gohl D.M."/>
        </authorList>
    </citation>
    <scope>NUCLEOTIDE SEQUENCE</scope>
    <source>
        <strain evidence="1">Duluth1</strain>
        <tissue evidence="1">Whole animal</tissue>
    </source>
</reference>
<reference evidence="1" key="2">
    <citation type="submission" date="2020-11" db="EMBL/GenBank/DDBJ databases">
        <authorList>
            <person name="McCartney M.A."/>
            <person name="Auch B."/>
            <person name="Kono T."/>
            <person name="Mallez S."/>
            <person name="Becker A."/>
            <person name="Gohl D.M."/>
            <person name="Silverstein K.A.T."/>
            <person name="Koren S."/>
            <person name="Bechman K.B."/>
            <person name="Herman A."/>
            <person name="Abrahante J.E."/>
            <person name="Garbe J."/>
        </authorList>
    </citation>
    <scope>NUCLEOTIDE SEQUENCE</scope>
    <source>
        <strain evidence="1">Duluth1</strain>
        <tissue evidence="1">Whole animal</tissue>
    </source>
</reference>
<organism evidence="1 2">
    <name type="scientific">Dreissena polymorpha</name>
    <name type="common">Zebra mussel</name>
    <name type="synonym">Mytilus polymorpha</name>
    <dbReference type="NCBI Taxonomy" id="45954"/>
    <lineage>
        <taxon>Eukaryota</taxon>
        <taxon>Metazoa</taxon>
        <taxon>Spiralia</taxon>
        <taxon>Lophotrochozoa</taxon>
        <taxon>Mollusca</taxon>
        <taxon>Bivalvia</taxon>
        <taxon>Autobranchia</taxon>
        <taxon>Heteroconchia</taxon>
        <taxon>Euheterodonta</taxon>
        <taxon>Imparidentia</taxon>
        <taxon>Neoheterodontei</taxon>
        <taxon>Myida</taxon>
        <taxon>Dreissenoidea</taxon>
        <taxon>Dreissenidae</taxon>
        <taxon>Dreissena</taxon>
    </lineage>
</organism>
<comment type="caution">
    <text evidence="1">The sequence shown here is derived from an EMBL/GenBank/DDBJ whole genome shotgun (WGS) entry which is preliminary data.</text>
</comment>
<name>A0A9D4R0P9_DREPO</name>
<gene>
    <name evidence="1" type="ORF">DPMN_093229</name>
</gene>
<dbReference type="AlphaFoldDB" id="A0A9D4R0P9"/>